<accession>A0ABQ1J110</accession>
<comment type="caution">
    <text evidence="4">The sequence shown here is derived from an EMBL/GenBank/DDBJ whole genome shotgun (WGS) entry which is preliminary data.</text>
</comment>
<dbReference type="PROSITE" id="PS51682">
    <property type="entry name" value="SAM_OMT_I"/>
    <property type="match status" value="1"/>
</dbReference>
<sequence>MPSAIDPRWRDVDLWFADRLLPPDPAGAAALAANQAAGLPAHDVSPLQARMLALIARMLGARRVLEIGTLGGYSTMHLARALPDGGQIVTLEADPHHAGVAAANLDRAGLAARVDLRVGRAVDSLPELARAVAAGVAAPFDLVFIDADKPSNPVYLDWALTLVRPGAVIIADNVVRDGRVTDPDGDASVQGVRAFTDKVAADPRLTATVLQTVGVKGYDGFMMILVDAAPAAP</sequence>
<reference evidence="5" key="1">
    <citation type="journal article" date="2019" name="Int. J. Syst. Evol. Microbiol.">
        <title>The Global Catalogue of Microorganisms (GCM) 10K type strain sequencing project: providing services to taxonomists for standard genome sequencing and annotation.</title>
        <authorList>
            <consortium name="The Broad Institute Genomics Platform"/>
            <consortium name="The Broad Institute Genome Sequencing Center for Infectious Disease"/>
            <person name="Wu L."/>
            <person name="Ma J."/>
        </authorList>
    </citation>
    <scope>NUCLEOTIDE SEQUENCE [LARGE SCALE GENOMIC DNA]</scope>
    <source>
        <strain evidence="5">CGMCC 1.10188</strain>
    </source>
</reference>
<protein>
    <submittedName>
        <fullName evidence="4">O-methyltransferase</fullName>
    </submittedName>
</protein>
<gene>
    <name evidence="4" type="ORF">GCM10011505_42500</name>
</gene>
<dbReference type="InterPro" id="IPR002935">
    <property type="entry name" value="SAM_O-MeTrfase"/>
</dbReference>
<dbReference type="Proteomes" id="UP000603352">
    <property type="component" value="Unassembled WGS sequence"/>
</dbReference>
<dbReference type="PANTHER" id="PTHR10509:SF14">
    <property type="entry name" value="CAFFEOYL-COA O-METHYLTRANSFERASE 3-RELATED"/>
    <property type="match status" value="1"/>
</dbReference>
<dbReference type="RefSeq" id="WP_188581676.1">
    <property type="nucleotide sequence ID" value="NZ_BMDZ01000069.1"/>
</dbReference>
<dbReference type="PANTHER" id="PTHR10509">
    <property type="entry name" value="O-METHYLTRANSFERASE-RELATED"/>
    <property type="match status" value="1"/>
</dbReference>
<evidence type="ECO:0000256" key="3">
    <source>
        <dbReference type="ARBA" id="ARBA00022691"/>
    </source>
</evidence>
<keyword evidence="1" id="KW-0489">Methyltransferase</keyword>
<dbReference type="InterPro" id="IPR050362">
    <property type="entry name" value="Cation-dep_OMT"/>
</dbReference>
<evidence type="ECO:0000256" key="1">
    <source>
        <dbReference type="ARBA" id="ARBA00022603"/>
    </source>
</evidence>
<keyword evidence="3" id="KW-0949">S-adenosyl-L-methionine</keyword>
<keyword evidence="5" id="KW-1185">Reference proteome</keyword>
<evidence type="ECO:0000313" key="5">
    <source>
        <dbReference type="Proteomes" id="UP000603352"/>
    </source>
</evidence>
<dbReference type="Gene3D" id="3.40.50.150">
    <property type="entry name" value="Vaccinia Virus protein VP39"/>
    <property type="match status" value="1"/>
</dbReference>
<dbReference type="InterPro" id="IPR029063">
    <property type="entry name" value="SAM-dependent_MTases_sf"/>
</dbReference>
<dbReference type="SUPFAM" id="SSF53335">
    <property type="entry name" value="S-adenosyl-L-methionine-dependent methyltransferases"/>
    <property type="match status" value="1"/>
</dbReference>
<dbReference type="Pfam" id="PF01596">
    <property type="entry name" value="Methyltransf_3"/>
    <property type="match status" value="1"/>
</dbReference>
<organism evidence="4 5">
    <name type="scientific">Tistrella bauzanensis</name>
    <dbReference type="NCBI Taxonomy" id="657419"/>
    <lineage>
        <taxon>Bacteria</taxon>
        <taxon>Pseudomonadati</taxon>
        <taxon>Pseudomonadota</taxon>
        <taxon>Alphaproteobacteria</taxon>
        <taxon>Geminicoccales</taxon>
        <taxon>Geminicoccaceae</taxon>
        <taxon>Tistrella</taxon>
    </lineage>
</organism>
<evidence type="ECO:0000256" key="2">
    <source>
        <dbReference type="ARBA" id="ARBA00022679"/>
    </source>
</evidence>
<name>A0ABQ1J110_9PROT</name>
<evidence type="ECO:0000313" key="4">
    <source>
        <dbReference type="EMBL" id="GGB57090.1"/>
    </source>
</evidence>
<keyword evidence="2" id="KW-0808">Transferase</keyword>
<dbReference type="EMBL" id="BMDZ01000069">
    <property type="protein sequence ID" value="GGB57090.1"/>
    <property type="molecule type" value="Genomic_DNA"/>
</dbReference>
<proteinExistence type="predicted"/>